<evidence type="ECO:0000256" key="5">
    <source>
        <dbReference type="ARBA" id="ARBA00022989"/>
    </source>
</evidence>
<comment type="similarity">
    <text evidence="10">Belongs to the monovalent cation:proton antiporter 1 (CPA1) transporter (TC 2.A.36) family.</text>
</comment>
<evidence type="ECO:0000259" key="11">
    <source>
        <dbReference type="Pfam" id="PF00999"/>
    </source>
</evidence>
<evidence type="ECO:0000256" key="4">
    <source>
        <dbReference type="ARBA" id="ARBA00022692"/>
    </source>
</evidence>
<evidence type="ECO:0000256" key="7">
    <source>
        <dbReference type="ARBA" id="ARBA00023065"/>
    </source>
</evidence>
<keyword evidence="6 10" id="KW-0915">Sodium</keyword>
<keyword evidence="7 10" id="KW-0406">Ion transport</keyword>
<evidence type="ECO:0000256" key="2">
    <source>
        <dbReference type="ARBA" id="ARBA00022448"/>
    </source>
</evidence>
<dbReference type="NCBIfam" id="TIGR00831">
    <property type="entry name" value="a_cpa1"/>
    <property type="match status" value="1"/>
</dbReference>
<evidence type="ECO:0000313" key="13">
    <source>
        <dbReference type="Proteomes" id="UP000516424"/>
    </source>
</evidence>
<dbReference type="Proteomes" id="UP000516424">
    <property type="component" value="Chromosome"/>
</dbReference>
<protein>
    <submittedName>
        <fullName evidence="12">Na+:H+ antiporter</fullName>
    </submittedName>
</protein>
<keyword evidence="9 10" id="KW-0739">Sodium transport</keyword>
<keyword evidence="3" id="KW-1003">Cell membrane</keyword>
<reference evidence="12 13" key="1">
    <citation type="journal article" date="2011" name="Microbiology">
        <title>Transcriptome response to different carbon sources in Acetobacter aceti.</title>
        <authorList>
            <person name="Sakurai K."/>
            <person name="Arai H."/>
            <person name="Ishii M."/>
            <person name="Igarashi Y."/>
        </authorList>
    </citation>
    <scope>NUCLEOTIDE SEQUENCE [LARGE SCALE GENOMIC DNA]</scope>
    <source>
        <strain evidence="12 13">NBRC 14818</strain>
    </source>
</reference>
<evidence type="ECO:0000256" key="9">
    <source>
        <dbReference type="ARBA" id="ARBA00023201"/>
    </source>
</evidence>
<evidence type="ECO:0000256" key="3">
    <source>
        <dbReference type="ARBA" id="ARBA00022475"/>
    </source>
</evidence>
<keyword evidence="2 10" id="KW-0813">Transport</keyword>
<organism evidence="12 13">
    <name type="scientific">Acetobacter aceti NBRC 14818</name>
    <dbReference type="NCBI Taxonomy" id="887700"/>
    <lineage>
        <taxon>Bacteria</taxon>
        <taxon>Pseudomonadati</taxon>
        <taxon>Pseudomonadota</taxon>
        <taxon>Alphaproteobacteria</taxon>
        <taxon>Acetobacterales</taxon>
        <taxon>Acetobacteraceae</taxon>
        <taxon>Acetobacter</taxon>
        <taxon>Acetobacter subgen. Acetobacter</taxon>
    </lineage>
</organism>
<feature type="domain" description="Cation/H+ exchanger transmembrane" evidence="11">
    <location>
        <begin position="13"/>
        <end position="413"/>
    </location>
</feature>
<dbReference type="GO" id="GO:0015386">
    <property type="term" value="F:potassium:proton antiporter activity"/>
    <property type="evidence" value="ECO:0007669"/>
    <property type="project" value="TreeGrafter"/>
</dbReference>
<evidence type="ECO:0000256" key="6">
    <source>
        <dbReference type="ARBA" id="ARBA00023053"/>
    </source>
</evidence>
<name>A0AB33IDG7_ACEAC</name>
<comment type="caution">
    <text evidence="10">Lacks conserved residue(s) required for the propagation of feature annotation.</text>
</comment>
<evidence type="ECO:0000313" key="12">
    <source>
        <dbReference type="EMBL" id="BCK75333.1"/>
    </source>
</evidence>
<comment type="subcellular location">
    <subcellularLocation>
        <location evidence="10">Cell inner membrane</location>
        <topology evidence="10">Multi-pass membrane protein</topology>
    </subcellularLocation>
    <subcellularLocation>
        <location evidence="1">Cell membrane</location>
        <topology evidence="1">Multi-pass membrane protein</topology>
    </subcellularLocation>
</comment>
<dbReference type="GO" id="GO:0098719">
    <property type="term" value="P:sodium ion import across plasma membrane"/>
    <property type="evidence" value="ECO:0007669"/>
    <property type="project" value="TreeGrafter"/>
</dbReference>
<feature type="transmembrane region" description="Helical" evidence="10">
    <location>
        <begin position="215"/>
        <end position="233"/>
    </location>
</feature>
<dbReference type="InterPro" id="IPR018422">
    <property type="entry name" value="Cation/H_exchanger_CPA1"/>
</dbReference>
<feature type="transmembrane region" description="Helical" evidence="10">
    <location>
        <begin position="181"/>
        <end position="203"/>
    </location>
</feature>
<dbReference type="RefSeq" id="WP_018308385.1">
    <property type="nucleotide sequence ID" value="NZ_AP023410.1"/>
</dbReference>
<feature type="transmembrane region" description="Helical" evidence="10">
    <location>
        <begin position="353"/>
        <end position="375"/>
    </location>
</feature>
<dbReference type="EMBL" id="AP023410">
    <property type="protein sequence ID" value="BCK75333.1"/>
    <property type="molecule type" value="Genomic_DNA"/>
</dbReference>
<dbReference type="GO" id="GO:0005886">
    <property type="term" value="C:plasma membrane"/>
    <property type="evidence" value="ECO:0007669"/>
    <property type="project" value="UniProtKB-SubCell"/>
</dbReference>
<keyword evidence="13" id="KW-1185">Reference proteome</keyword>
<evidence type="ECO:0000256" key="8">
    <source>
        <dbReference type="ARBA" id="ARBA00023136"/>
    </source>
</evidence>
<dbReference type="InterPro" id="IPR006153">
    <property type="entry name" value="Cation/H_exchanger_TM"/>
</dbReference>
<feature type="transmembrane region" description="Helical" evidence="10">
    <location>
        <begin position="387"/>
        <end position="408"/>
    </location>
</feature>
<feature type="transmembrane region" description="Helical" evidence="10">
    <location>
        <begin position="33"/>
        <end position="60"/>
    </location>
</feature>
<keyword evidence="5 10" id="KW-1133">Transmembrane helix</keyword>
<sequence>MDVALTVLALLVMTALSGLLGRLLPVRIPLPLLQIAAGSAVSFLGFSVPLSSELFLLLLMPPLLFIDAYRIPMREFGELRTIIFSLAVGLVIFSTVAGGYAVHWIMPAILPAAGMALAAALSPTDAVSVNSFLATAKAPARLTQVLNGEALLNDASGLVCFKFAVAAATTGLFSLKAASSNFVYVSFGGVLIGAGLGWLFARIELMALRRGYDDSSNHILISLLIPYIIYLIADSVECSGILASVAAGISIRLTGVMSETQIETRLRAATLWDQLCSTLNGLVFIMLGQQLPGQVEQAAHIVRSAGLTPWMLPLAIVGIQCAMSLLRAIWMVANGLVFYGVGKLIHRPQALPSWRNVLVMTLAGARGAVTLAAIISLPSESDMPERTVMVVLATGVIITSLLLTTFGLPRALKLLPRNDGETPAQRELLETRITLIRSSIAELQAEQARLPPDANRTNDTVSLLMTEFNERLRRLDPTLDDGEGKRSGSVQRKRDELMLRLRIVRLQRRVLHSLLTDRNINDLTERAIGRQLDVREQEFLMELNDLPQLPEPPPAETLVTAVPVEKNGGGITSLTSTKNDAER</sequence>
<evidence type="ECO:0000256" key="1">
    <source>
        <dbReference type="ARBA" id="ARBA00004651"/>
    </source>
</evidence>
<dbReference type="AlphaFoldDB" id="A0AB33IDG7"/>
<keyword evidence="10" id="KW-0997">Cell inner membrane</keyword>
<dbReference type="InterPro" id="IPR004705">
    <property type="entry name" value="Cation/H_exchanger_CPA1_bac"/>
</dbReference>
<dbReference type="PANTHER" id="PTHR10110:SF86">
    <property type="entry name" value="SODIUM_HYDROGEN EXCHANGER 7"/>
    <property type="match status" value="1"/>
</dbReference>
<dbReference type="PANTHER" id="PTHR10110">
    <property type="entry name" value="SODIUM/HYDROGEN EXCHANGER"/>
    <property type="match status" value="1"/>
</dbReference>
<gene>
    <name evidence="12" type="primary">yjcE</name>
    <name evidence="12" type="ORF">EMQ_0939</name>
</gene>
<keyword evidence="4 10" id="KW-0812">Transmembrane</keyword>
<feature type="transmembrane region" description="Helical" evidence="10">
    <location>
        <begin position="81"/>
        <end position="102"/>
    </location>
</feature>
<evidence type="ECO:0000256" key="10">
    <source>
        <dbReference type="RuleBase" id="RU366002"/>
    </source>
</evidence>
<feature type="transmembrane region" description="Helical" evidence="10">
    <location>
        <begin position="311"/>
        <end position="341"/>
    </location>
</feature>
<keyword evidence="10" id="KW-0050">Antiport</keyword>
<dbReference type="Pfam" id="PF00999">
    <property type="entry name" value="Na_H_Exchanger"/>
    <property type="match status" value="1"/>
</dbReference>
<dbReference type="Gene3D" id="6.10.140.1330">
    <property type="match status" value="1"/>
</dbReference>
<dbReference type="GO" id="GO:0051453">
    <property type="term" value="P:regulation of intracellular pH"/>
    <property type="evidence" value="ECO:0007669"/>
    <property type="project" value="TreeGrafter"/>
</dbReference>
<keyword evidence="8 10" id="KW-0472">Membrane</keyword>
<accession>A0AB33IDG7</accession>
<dbReference type="GO" id="GO:0015385">
    <property type="term" value="F:sodium:proton antiporter activity"/>
    <property type="evidence" value="ECO:0007669"/>
    <property type="project" value="InterPro"/>
</dbReference>
<comment type="function">
    <text evidence="10">Na(+)/H(+) antiporter that extrudes sodium in exchange for external protons.</text>
</comment>
<proteinExistence type="inferred from homology"/>